<evidence type="ECO:0000313" key="3">
    <source>
        <dbReference type="Proteomes" id="UP000318943"/>
    </source>
</evidence>
<sequence length="180" mass="19114">MNLSGILVTMSLASSVAVSSTPVEKQLLSISPRDFAHQFNAVATGAGSRLALPDFRAKPGWHRATTSEGISVLVRAAHTGYAIDEVVVVCRAVEQCLMTICTAALAIDATVDPVLLQRFIAARIAAQLGEVALVMSGLVYLVVSPKNDDYVALVIRPYQPQQELTAPRQAGLLRAGYPQG</sequence>
<dbReference type="Proteomes" id="UP000318943">
    <property type="component" value="Unassembled WGS sequence"/>
</dbReference>
<dbReference type="KEGG" id="ccam:M5D45_22880"/>
<reference evidence="1 3" key="1">
    <citation type="submission" date="2019-05" db="EMBL/GenBank/DDBJ databases">
        <title>Whole genome sequence analysis of Cupriavidus campinensis S14E4C strain.</title>
        <authorList>
            <person name="Abbaszade G."/>
            <person name="Szabo A."/>
            <person name="Toumi M."/>
            <person name="Toth E."/>
        </authorList>
    </citation>
    <scope>NUCLEOTIDE SEQUENCE [LARGE SCALE GENOMIC DNA]</scope>
    <source>
        <strain evidence="1 3">S14E4C</strain>
    </source>
</reference>
<reference evidence="2" key="2">
    <citation type="journal article" date="2022" name="Microbiol. Resour. Announc.">
        <title>Genome Sequence of Cupriavidus campinensis Strain G5, a Member of a Bacterial Consortium Capable of Polyethylene Degradation.</title>
        <authorList>
            <person name="Schneider B."/>
            <person name="Pfeiffer F."/>
            <person name="Dyall-Smith M."/>
            <person name="Kunte H.J."/>
        </authorList>
    </citation>
    <scope>NUCLEOTIDE SEQUENCE</scope>
    <source>
        <strain evidence="2">G5</strain>
    </source>
</reference>
<dbReference type="AlphaFoldDB" id="A0AAE9I8I7"/>
<gene>
    <name evidence="1" type="ORF">FGG12_25455</name>
    <name evidence="2" type="ORF">M5D45_22880</name>
</gene>
<accession>A0AAE9I8I7</accession>
<evidence type="ECO:0000313" key="4">
    <source>
        <dbReference type="Proteomes" id="UP001056132"/>
    </source>
</evidence>
<dbReference type="EMBL" id="CP097331">
    <property type="protein sequence ID" value="URF08002.1"/>
    <property type="molecule type" value="Genomic_DNA"/>
</dbReference>
<dbReference type="RefSeq" id="WP_144202276.1">
    <property type="nucleotide sequence ID" value="NZ_CAJPVH010000001.1"/>
</dbReference>
<protein>
    <submittedName>
        <fullName evidence="2">Malto-oligosyltrehalose synthase</fullName>
    </submittedName>
</protein>
<evidence type="ECO:0000313" key="2">
    <source>
        <dbReference type="EMBL" id="URF08002.1"/>
    </source>
</evidence>
<organism evidence="2 4">
    <name type="scientific">Cupriavidus campinensis</name>
    <dbReference type="NCBI Taxonomy" id="151783"/>
    <lineage>
        <taxon>Bacteria</taxon>
        <taxon>Pseudomonadati</taxon>
        <taxon>Pseudomonadota</taxon>
        <taxon>Betaproteobacteria</taxon>
        <taxon>Burkholderiales</taxon>
        <taxon>Burkholderiaceae</taxon>
        <taxon>Cupriavidus</taxon>
    </lineage>
</organism>
<keyword evidence="3" id="KW-1185">Reference proteome</keyword>
<dbReference type="EMBL" id="VCIZ01000020">
    <property type="protein sequence ID" value="TSP09877.1"/>
    <property type="molecule type" value="Genomic_DNA"/>
</dbReference>
<name>A0AAE9I8I7_9BURK</name>
<reference evidence="2" key="3">
    <citation type="submission" date="2022-05" db="EMBL/GenBank/DDBJ databases">
        <authorList>
            <person name="Kunte H.-J."/>
        </authorList>
    </citation>
    <scope>NUCLEOTIDE SEQUENCE</scope>
    <source>
        <strain evidence="2">G5</strain>
    </source>
</reference>
<dbReference type="Proteomes" id="UP001056132">
    <property type="component" value="Chromosome 2"/>
</dbReference>
<proteinExistence type="predicted"/>
<evidence type="ECO:0000313" key="1">
    <source>
        <dbReference type="EMBL" id="TSP09877.1"/>
    </source>
</evidence>